<dbReference type="EMBL" id="LXPE01000011">
    <property type="protein sequence ID" value="OBA27023.1"/>
    <property type="molecule type" value="Genomic_DNA"/>
</dbReference>
<gene>
    <name evidence="2" type="ORF">HANVADRAFT_39173</name>
</gene>
<evidence type="ECO:0000313" key="2">
    <source>
        <dbReference type="EMBL" id="OBA27023.1"/>
    </source>
</evidence>
<comment type="caution">
    <text evidence="2">The sequence shown here is derived from an EMBL/GenBank/DDBJ whole genome shotgun (WGS) entry which is preliminary data.</text>
</comment>
<accession>A0A1B7TE66</accession>
<dbReference type="OrthoDB" id="417112at2759"/>
<dbReference type="AlphaFoldDB" id="A0A1B7TE66"/>
<evidence type="ECO:0000313" key="3">
    <source>
        <dbReference type="Proteomes" id="UP000092321"/>
    </source>
</evidence>
<dbReference type="CDD" id="cd07361">
    <property type="entry name" value="MEMO_like"/>
    <property type="match status" value="1"/>
</dbReference>
<name>A0A1B7TE66_9ASCO</name>
<dbReference type="NCBIfam" id="TIGR04336">
    <property type="entry name" value="AmmeMemoSam_B"/>
    <property type="match status" value="1"/>
</dbReference>
<dbReference type="PANTHER" id="PTHR11060:SF0">
    <property type="entry name" value="PROTEIN MEMO1"/>
    <property type="match status" value="1"/>
</dbReference>
<proteinExistence type="inferred from homology"/>
<sequence length="336" mass="38306">MSNLRKATHAGTWYENSKEDLVNEFEKVLSDDSFEIEKGRIIVSPHAGYSYSLPQILSSFKHLSLTKSTKTVIVIGPSHTQYFENHVKLSQFTNLQTPLGNLQVDVDTIEKLLESNRDLFKKTDSLMELKEHSLEMQYPVLKYLLEQKNLVNVKVIPVSISHFDPDDLKGLIEIMFGVVDPKVTSIVVSCDFTHWGGHFEYHTAFANYVDLMKTLKYQEPVEVENCIDIEIEEAHKKVTLDTGIKFLDLGAILKEFKKNIPETRLEMFMEYLDETDATICGKWPLVFTLVLLENSKLAKDFGLTESSGYKFIDYNKSSTVASRDDSSVSYVSGYIV</sequence>
<comment type="similarity">
    <text evidence="1">Belongs to the MEMO1 family.</text>
</comment>
<dbReference type="InterPro" id="IPR002737">
    <property type="entry name" value="MEMO1_fam"/>
</dbReference>
<dbReference type="PANTHER" id="PTHR11060">
    <property type="entry name" value="PROTEIN MEMO1"/>
    <property type="match status" value="1"/>
</dbReference>
<organism evidence="2 3">
    <name type="scientific">Hanseniaspora valbyensis NRRL Y-1626</name>
    <dbReference type="NCBI Taxonomy" id="766949"/>
    <lineage>
        <taxon>Eukaryota</taxon>
        <taxon>Fungi</taxon>
        <taxon>Dikarya</taxon>
        <taxon>Ascomycota</taxon>
        <taxon>Saccharomycotina</taxon>
        <taxon>Saccharomycetes</taxon>
        <taxon>Saccharomycodales</taxon>
        <taxon>Saccharomycodaceae</taxon>
        <taxon>Hanseniaspora</taxon>
    </lineage>
</organism>
<reference evidence="3" key="1">
    <citation type="journal article" date="2016" name="Proc. Natl. Acad. Sci. U.S.A.">
        <title>Comparative genomics of biotechnologically important yeasts.</title>
        <authorList>
            <person name="Riley R."/>
            <person name="Haridas S."/>
            <person name="Wolfe K.H."/>
            <person name="Lopes M.R."/>
            <person name="Hittinger C.T."/>
            <person name="Goeker M."/>
            <person name="Salamov A.A."/>
            <person name="Wisecaver J.H."/>
            <person name="Long T.M."/>
            <person name="Calvey C.H."/>
            <person name="Aerts A.L."/>
            <person name="Barry K.W."/>
            <person name="Choi C."/>
            <person name="Clum A."/>
            <person name="Coughlan A.Y."/>
            <person name="Deshpande S."/>
            <person name="Douglass A.P."/>
            <person name="Hanson S.J."/>
            <person name="Klenk H.-P."/>
            <person name="LaButti K.M."/>
            <person name="Lapidus A."/>
            <person name="Lindquist E.A."/>
            <person name="Lipzen A.M."/>
            <person name="Meier-Kolthoff J.P."/>
            <person name="Ohm R.A."/>
            <person name="Otillar R.P."/>
            <person name="Pangilinan J.L."/>
            <person name="Peng Y."/>
            <person name="Rokas A."/>
            <person name="Rosa C.A."/>
            <person name="Scheuner C."/>
            <person name="Sibirny A.A."/>
            <person name="Slot J.C."/>
            <person name="Stielow J.B."/>
            <person name="Sun H."/>
            <person name="Kurtzman C.P."/>
            <person name="Blackwell M."/>
            <person name="Grigoriev I.V."/>
            <person name="Jeffries T.W."/>
        </authorList>
    </citation>
    <scope>NUCLEOTIDE SEQUENCE [LARGE SCALE GENOMIC DNA]</scope>
    <source>
        <strain evidence="3">NRRL Y-1626</strain>
    </source>
</reference>
<keyword evidence="3" id="KW-1185">Reference proteome</keyword>
<dbReference type="Gene3D" id="3.40.830.10">
    <property type="entry name" value="LigB-like"/>
    <property type="match status" value="1"/>
</dbReference>
<dbReference type="Pfam" id="PF01875">
    <property type="entry name" value="Memo"/>
    <property type="match status" value="1"/>
</dbReference>
<evidence type="ECO:0000256" key="1">
    <source>
        <dbReference type="ARBA" id="ARBA00006315"/>
    </source>
</evidence>
<protein>
    <submittedName>
        <fullName evidence="2">UPF0103-domain-containing protein</fullName>
    </submittedName>
</protein>
<dbReference type="Proteomes" id="UP000092321">
    <property type="component" value="Unassembled WGS sequence"/>
</dbReference>